<dbReference type="Gene3D" id="1.10.238.10">
    <property type="entry name" value="EF-hand"/>
    <property type="match status" value="2"/>
</dbReference>
<evidence type="ECO:0000259" key="3">
    <source>
        <dbReference type="PROSITE" id="PS50222"/>
    </source>
</evidence>
<evidence type="ECO:0000256" key="1">
    <source>
        <dbReference type="ARBA" id="ARBA00022737"/>
    </source>
</evidence>
<protein>
    <recommendedName>
        <fullName evidence="3">EF-hand domain-containing protein</fullName>
    </recommendedName>
</protein>
<dbReference type="AlphaFoldDB" id="A0A7S0RM74"/>
<dbReference type="InterPro" id="IPR018247">
    <property type="entry name" value="EF_Hand_1_Ca_BS"/>
</dbReference>
<organism evidence="4">
    <name type="scientific">Chlamydomonas leiostraca</name>
    <dbReference type="NCBI Taxonomy" id="1034604"/>
    <lineage>
        <taxon>Eukaryota</taxon>
        <taxon>Viridiplantae</taxon>
        <taxon>Chlorophyta</taxon>
        <taxon>core chlorophytes</taxon>
        <taxon>Chlorophyceae</taxon>
        <taxon>CS clade</taxon>
        <taxon>Chlamydomonadales</taxon>
        <taxon>Chlamydomonadaceae</taxon>
        <taxon>Chlamydomonas</taxon>
    </lineage>
</organism>
<feature type="domain" description="EF-hand" evidence="3">
    <location>
        <begin position="13"/>
        <end position="48"/>
    </location>
</feature>
<gene>
    <name evidence="4" type="ORF">CLEI1391_LOCUS10297</name>
</gene>
<dbReference type="EMBL" id="HBFB01018353">
    <property type="protein sequence ID" value="CAD8681727.1"/>
    <property type="molecule type" value="Transcribed_RNA"/>
</dbReference>
<dbReference type="InterPro" id="IPR002048">
    <property type="entry name" value="EF_hand_dom"/>
</dbReference>
<dbReference type="PROSITE" id="PS00018">
    <property type="entry name" value="EF_HAND_1"/>
    <property type="match status" value="3"/>
</dbReference>
<feature type="domain" description="EF-hand" evidence="3">
    <location>
        <begin position="124"/>
        <end position="154"/>
    </location>
</feature>
<dbReference type="InterPro" id="IPR050230">
    <property type="entry name" value="CALM/Myosin/TropC-like"/>
</dbReference>
<evidence type="ECO:0000256" key="2">
    <source>
        <dbReference type="ARBA" id="ARBA00022837"/>
    </source>
</evidence>
<dbReference type="CDD" id="cd00051">
    <property type="entry name" value="EFh"/>
    <property type="match status" value="1"/>
</dbReference>
<dbReference type="GO" id="GO:0016460">
    <property type="term" value="C:myosin II complex"/>
    <property type="evidence" value="ECO:0007669"/>
    <property type="project" value="TreeGrafter"/>
</dbReference>
<keyword evidence="1" id="KW-0677">Repeat</keyword>
<accession>A0A7S0RM74</accession>
<dbReference type="InterPro" id="IPR011992">
    <property type="entry name" value="EF-hand-dom_pair"/>
</dbReference>
<dbReference type="SMART" id="SM00054">
    <property type="entry name" value="EFh"/>
    <property type="match status" value="3"/>
</dbReference>
<dbReference type="SUPFAM" id="SSF47473">
    <property type="entry name" value="EF-hand"/>
    <property type="match status" value="1"/>
</dbReference>
<dbReference type="GO" id="GO:0005509">
    <property type="term" value="F:calcium ion binding"/>
    <property type="evidence" value="ECO:0007669"/>
    <property type="project" value="InterPro"/>
</dbReference>
<sequence>MVNLLDLPRLNEEELEMCRKAFQLFDKDGSGTIDVKELKTALTALGQQPTDEELFVMISQVDEDGSKEIEFQEFIHAIQINKAMSEKNSNEQETIDAFVALGGNADKTGKIPADRLREIIEEFELTLNVDKFIAEVDKDASGWIEFEEFRALLM</sequence>
<dbReference type="FunFam" id="1.10.238.10:FF:000178">
    <property type="entry name" value="Calmodulin-2 A"/>
    <property type="match status" value="1"/>
</dbReference>
<keyword evidence="2" id="KW-0106">Calcium</keyword>
<proteinExistence type="predicted"/>
<name>A0A7S0RM74_9CHLO</name>
<reference evidence="4" key="1">
    <citation type="submission" date="2021-01" db="EMBL/GenBank/DDBJ databases">
        <authorList>
            <person name="Corre E."/>
            <person name="Pelletier E."/>
            <person name="Niang G."/>
            <person name="Scheremetjew M."/>
            <person name="Finn R."/>
            <person name="Kale V."/>
            <person name="Holt S."/>
            <person name="Cochrane G."/>
            <person name="Meng A."/>
            <person name="Brown T."/>
            <person name="Cohen L."/>
        </authorList>
    </citation>
    <scope>NUCLEOTIDE SEQUENCE</scope>
    <source>
        <strain evidence="4">SAG 11-49</strain>
    </source>
</reference>
<dbReference type="PANTHER" id="PTHR23048:SF0">
    <property type="entry name" value="CALMODULIN LIKE 3"/>
    <property type="match status" value="1"/>
</dbReference>
<evidence type="ECO:0000313" key="4">
    <source>
        <dbReference type="EMBL" id="CAD8681727.1"/>
    </source>
</evidence>
<feature type="domain" description="EF-hand" evidence="3">
    <location>
        <begin position="49"/>
        <end position="84"/>
    </location>
</feature>
<dbReference type="Pfam" id="PF13499">
    <property type="entry name" value="EF-hand_7"/>
    <property type="match status" value="1"/>
</dbReference>
<dbReference type="PROSITE" id="PS50222">
    <property type="entry name" value="EF_HAND_2"/>
    <property type="match status" value="3"/>
</dbReference>
<dbReference type="Pfam" id="PF13202">
    <property type="entry name" value="EF-hand_5"/>
    <property type="match status" value="1"/>
</dbReference>
<dbReference type="PANTHER" id="PTHR23048">
    <property type="entry name" value="MYOSIN LIGHT CHAIN 1, 3"/>
    <property type="match status" value="1"/>
</dbReference>